<protein>
    <submittedName>
        <fullName evidence="3">Uncharacterized protein</fullName>
    </submittedName>
</protein>
<organism evidence="3 4">
    <name type="scientific">Liparis tanakae</name>
    <name type="common">Tanaka's snailfish</name>
    <dbReference type="NCBI Taxonomy" id="230148"/>
    <lineage>
        <taxon>Eukaryota</taxon>
        <taxon>Metazoa</taxon>
        <taxon>Chordata</taxon>
        <taxon>Craniata</taxon>
        <taxon>Vertebrata</taxon>
        <taxon>Euteleostomi</taxon>
        <taxon>Actinopterygii</taxon>
        <taxon>Neopterygii</taxon>
        <taxon>Teleostei</taxon>
        <taxon>Neoteleostei</taxon>
        <taxon>Acanthomorphata</taxon>
        <taxon>Eupercaria</taxon>
        <taxon>Perciformes</taxon>
        <taxon>Cottioidei</taxon>
        <taxon>Cottales</taxon>
        <taxon>Liparidae</taxon>
        <taxon>Liparis</taxon>
    </lineage>
</organism>
<reference evidence="3 4" key="1">
    <citation type="submission" date="2019-03" db="EMBL/GenBank/DDBJ databases">
        <title>First draft genome of Liparis tanakae, snailfish: a comprehensive survey of snailfish specific genes.</title>
        <authorList>
            <person name="Kim W."/>
            <person name="Song I."/>
            <person name="Jeong J.-H."/>
            <person name="Kim D."/>
            <person name="Kim S."/>
            <person name="Ryu S."/>
            <person name="Song J.Y."/>
            <person name="Lee S.K."/>
        </authorList>
    </citation>
    <scope>NUCLEOTIDE SEQUENCE [LARGE SCALE GENOMIC DNA]</scope>
    <source>
        <tissue evidence="3">Muscle</tissue>
    </source>
</reference>
<evidence type="ECO:0000313" key="3">
    <source>
        <dbReference type="EMBL" id="TNN82956.1"/>
    </source>
</evidence>
<dbReference type="Proteomes" id="UP000314294">
    <property type="component" value="Unassembled WGS sequence"/>
</dbReference>
<name>A0A4Z2IYJ5_9TELE</name>
<dbReference type="AlphaFoldDB" id="A0A4Z2IYJ5"/>
<gene>
    <name evidence="3" type="ORF">EYF80_006913</name>
</gene>
<evidence type="ECO:0000313" key="4">
    <source>
        <dbReference type="Proteomes" id="UP000314294"/>
    </source>
</evidence>
<proteinExistence type="predicted"/>
<keyword evidence="1" id="KW-0175">Coiled coil</keyword>
<keyword evidence="4" id="KW-1185">Reference proteome</keyword>
<evidence type="ECO:0000256" key="1">
    <source>
        <dbReference type="SAM" id="Coils"/>
    </source>
</evidence>
<feature type="region of interest" description="Disordered" evidence="2">
    <location>
        <begin position="1"/>
        <end position="20"/>
    </location>
</feature>
<evidence type="ECO:0000256" key="2">
    <source>
        <dbReference type="SAM" id="MobiDB-lite"/>
    </source>
</evidence>
<sequence>MKFKIKKKPQVVPGQEDKHKQVQETYNELIKHSNQQLFNKLHRSLKEEEESRLAALREEEKQKGKRLSAER</sequence>
<dbReference type="EMBL" id="SRLO01000036">
    <property type="protein sequence ID" value="TNN82956.1"/>
    <property type="molecule type" value="Genomic_DNA"/>
</dbReference>
<comment type="caution">
    <text evidence="3">The sequence shown here is derived from an EMBL/GenBank/DDBJ whole genome shotgun (WGS) entry which is preliminary data.</text>
</comment>
<feature type="coiled-coil region" evidence="1">
    <location>
        <begin position="39"/>
        <end position="66"/>
    </location>
</feature>
<accession>A0A4Z2IYJ5</accession>